<name>A0A9P9AT61_9HYPO</name>
<proteinExistence type="predicted"/>
<reference evidence="1 2" key="1">
    <citation type="journal article" date="2021" name="Nat. Commun.">
        <title>Genetic determinants of endophytism in the Arabidopsis root mycobiome.</title>
        <authorList>
            <person name="Mesny F."/>
            <person name="Miyauchi S."/>
            <person name="Thiergart T."/>
            <person name="Pickel B."/>
            <person name="Atanasova L."/>
            <person name="Karlsson M."/>
            <person name="Huettel B."/>
            <person name="Barry K.W."/>
            <person name="Haridas S."/>
            <person name="Chen C."/>
            <person name="Bauer D."/>
            <person name="Andreopoulos W."/>
            <person name="Pangilinan J."/>
            <person name="LaButti K."/>
            <person name="Riley R."/>
            <person name="Lipzen A."/>
            <person name="Clum A."/>
            <person name="Drula E."/>
            <person name="Henrissat B."/>
            <person name="Kohler A."/>
            <person name="Grigoriev I.V."/>
            <person name="Martin F.M."/>
            <person name="Hacquard S."/>
        </authorList>
    </citation>
    <scope>NUCLEOTIDE SEQUENCE [LARGE SCALE GENOMIC DNA]</scope>
    <source>
        <strain evidence="1 2">MPI-CAGE-CH-0241</strain>
    </source>
</reference>
<dbReference type="AlphaFoldDB" id="A0A9P9AT61"/>
<dbReference type="Proteomes" id="UP000777438">
    <property type="component" value="Unassembled WGS sequence"/>
</dbReference>
<dbReference type="EMBL" id="JAGPYM010000009">
    <property type="protein sequence ID" value="KAH6890487.1"/>
    <property type="molecule type" value="Genomic_DNA"/>
</dbReference>
<sequence length="269" mass="30567">MTVNAQTLLSFIPLSPPFSPFQLKLSSPSRHLLSRFPHHLCPSFSTHPKALIQANGDQQHPALARITPPPPPSPLGPYLTSTGLVLLIPSFLNVHPRTRRHRAQLQRQPSYLPSHRLLCRRSPFDFHLHRLDSCGPLLVPRKTTRPGTCQTVPKYQGSIPPFCVLWLWLWDQHSDCAHHLQRPLRIWRRQRLGAPRHPRTGPLVNTRPSASAVLFAFHPRRLLVPSTVHRPSSILSSRREPNPVLPPTILLAPLCILDPRDRRLIPSFT</sequence>
<keyword evidence="2" id="KW-1185">Reference proteome</keyword>
<protein>
    <submittedName>
        <fullName evidence="1">Uncharacterized protein</fullName>
    </submittedName>
</protein>
<accession>A0A9P9AT61</accession>
<organism evidence="1 2">
    <name type="scientific">Thelonectria olida</name>
    <dbReference type="NCBI Taxonomy" id="1576542"/>
    <lineage>
        <taxon>Eukaryota</taxon>
        <taxon>Fungi</taxon>
        <taxon>Dikarya</taxon>
        <taxon>Ascomycota</taxon>
        <taxon>Pezizomycotina</taxon>
        <taxon>Sordariomycetes</taxon>
        <taxon>Hypocreomycetidae</taxon>
        <taxon>Hypocreales</taxon>
        <taxon>Nectriaceae</taxon>
        <taxon>Thelonectria</taxon>
    </lineage>
</organism>
<evidence type="ECO:0000313" key="1">
    <source>
        <dbReference type="EMBL" id="KAH6890487.1"/>
    </source>
</evidence>
<gene>
    <name evidence="1" type="ORF">B0T10DRAFT_320770</name>
</gene>
<comment type="caution">
    <text evidence="1">The sequence shown here is derived from an EMBL/GenBank/DDBJ whole genome shotgun (WGS) entry which is preliminary data.</text>
</comment>
<evidence type="ECO:0000313" key="2">
    <source>
        <dbReference type="Proteomes" id="UP000777438"/>
    </source>
</evidence>